<evidence type="ECO:0000313" key="5">
    <source>
        <dbReference type="Proteomes" id="UP001500124"/>
    </source>
</evidence>
<evidence type="ECO:0000256" key="1">
    <source>
        <dbReference type="SAM" id="MobiDB-lite"/>
    </source>
</evidence>
<dbReference type="InterPro" id="IPR021224">
    <property type="entry name" value="DUF2690"/>
</dbReference>
<keyword evidence="5" id="KW-1185">Reference proteome</keyword>
<dbReference type="Pfam" id="PF13560">
    <property type="entry name" value="HTH_31"/>
    <property type="match status" value="1"/>
</dbReference>
<accession>A0ABP9KKR9</accession>
<feature type="domain" description="HTH cro/C1-type" evidence="3">
    <location>
        <begin position="21"/>
        <end position="76"/>
    </location>
</feature>
<keyword evidence="2" id="KW-0472">Membrane</keyword>
<keyword evidence="2" id="KW-0812">Transmembrane</keyword>
<proteinExistence type="predicted"/>
<feature type="region of interest" description="Disordered" evidence="1">
    <location>
        <begin position="115"/>
        <end position="398"/>
    </location>
</feature>
<sequence length="563" mass="56135">MPRWKALPDELDPQIKEFASHLRRLVDRSGLNVAALADRTGYSKTSWERYLGGRLLAPKGAVVALAEVTGANPVHLTTMWELAERAWSRAELRHDRTMEAIRISRARAALGEFGASAGAADKAREDDTPGAGEPRDAHAAGDGGARDRGARDGGGTAGRLVPGIAGPAGVSPTVPLQPTASEADGRTGAAGASGATGAAGRERAVPGEPRDARPRARASWAIGSETEDETKSGAEEGPQRKGKGDGDGDGGGDAGTGPTGTTAASSPRTTPDLTKAPGSGKPSGSDAASSSGGNSWRVAGYRGPAPMGGKRASQGPGAPAGTPGNGTSAPYPAGAAPYGTGTPNPYGPGTPNGPQAPNGPHAPGAPGTPGTPAPGAGPNAPYPSVPRSEAMKPPRGGTPLRRQVTMFLAGLVTALLVMGVVFYVTGGIGGGKAGRADGSPSPSASPAVRLPPGVKCVGAGCTGKDAEAMGCSRAQVSTSRSVTVGTTLVEVRYSKTCGAAWGRITQAAQGDRVRFKAGGREESDTVDTAGDTIAYTPMVAVADAGRATACVTLAASGRQACTR</sequence>
<keyword evidence="2" id="KW-1133">Transmembrane helix</keyword>
<protein>
    <recommendedName>
        <fullName evidence="3">HTH cro/C1-type domain-containing protein</fullName>
    </recommendedName>
</protein>
<feature type="compositionally biased region" description="Basic and acidic residues" evidence="1">
    <location>
        <begin position="200"/>
        <end position="214"/>
    </location>
</feature>
<feature type="compositionally biased region" description="Basic and acidic residues" evidence="1">
    <location>
        <begin position="229"/>
        <end position="246"/>
    </location>
</feature>
<reference evidence="5" key="1">
    <citation type="journal article" date="2019" name="Int. J. Syst. Evol. Microbiol.">
        <title>The Global Catalogue of Microorganisms (GCM) 10K type strain sequencing project: providing services to taxonomists for standard genome sequencing and annotation.</title>
        <authorList>
            <consortium name="The Broad Institute Genomics Platform"/>
            <consortium name="The Broad Institute Genome Sequencing Center for Infectious Disease"/>
            <person name="Wu L."/>
            <person name="Ma J."/>
        </authorList>
    </citation>
    <scope>NUCLEOTIDE SEQUENCE [LARGE SCALE GENOMIC DNA]</scope>
    <source>
        <strain evidence="5">JCM 18410</strain>
    </source>
</reference>
<evidence type="ECO:0000256" key="2">
    <source>
        <dbReference type="SAM" id="Phobius"/>
    </source>
</evidence>
<feature type="compositionally biased region" description="Low complexity" evidence="1">
    <location>
        <begin position="186"/>
        <end position="199"/>
    </location>
</feature>
<evidence type="ECO:0000259" key="3">
    <source>
        <dbReference type="SMART" id="SM00530"/>
    </source>
</evidence>
<name>A0ABP9KKR9_9ACTN</name>
<dbReference type="EMBL" id="BAABKC010000047">
    <property type="protein sequence ID" value="GAA5059050.1"/>
    <property type="molecule type" value="Genomic_DNA"/>
</dbReference>
<feature type="compositionally biased region" description="Low complexity" evidence="1">
    <location>
        <begin position="312"/>
        <end position="379"/>
    </location>
</feature>
<feature type="transmembrane region" description="Helical" evidence="2">
    <location>
        <begin position="404"/>
        <end position="425"/>
    </location>
</feature>
<dbReference type="Proteomes" id="UP001500124">
    <property type="component" value="Unassembled WGS sequence"/>
</dbReference>
<organism evidence="4 5">
    <name type="scientific">Streptomyces similanensis</name>
    <dbReference type="NCBI Taxonomy" id="1274988"/>
    <lineage>
        <taxon>Bacteria</taxon>
        <taxon>Bacillati</taxon>
        <taxon>Actinomycetota</taxon>
        <taxon>Actinomycetes</taxon>
        <taxon>Kitasatosporales</taxon>
        <taxon>Streptomycetaceae</taxon>
        <taxon>Streptomyces</taxon>
    </lineage>
</organism>
<gene>
    <name evidence="4" type="ORF">GCM10023336_34520</name>
</gene>
<dbReference type="Pfam" id="PF10901">
    <property type="entry name" value="DUF2690"/>
    <property type="match status" value="1"/>
</dbReference>
<dbReference type="InterPro" id="IPR001387">
    <property type="entry name" value="Cro/C1-type_HTH"/>
</dbReference>
<feature type="compositionally biased region" description="Gly residues" evidence="1">
    <location>
        <begin position="249"/>
        <end position="258"/>
    </location>
</feature>
<feature type="compositionally biased region" description="Low complexity" evidence="1">
    <location>
        <begin position="275"/>
        <end position="293"/>
    </location>
</feature>
<dbReference type="SMART" id="SM00530">
    <property type="entry name" value="HTH_XRE"/>
    <property type="match status" value="1"/>
</dbReference>
<comment type="caution">
    <text evidence="4">The sequence shown here is derived from an EMBL/GenBank/DDBJ whole genome shotgun (WGS) entry which is preliminary data.</text>
</comment>
<evidence type="ECO:0000313" key="4">
    <source>
        <dbReference type="EMBL" id="GAA5059050.1"/>
    </source>
</evidence>
<feature type="compositionally biased region" description="Basic and acidic residues" evidence="1">
    <location>
        <begin position="121"/>
        <end position="151"/>
    </location>
</feature>
<dbReference type="RefSeq" id="WP_345669132.1">
    <property type="nucleotide sequence ID" value="NZ_BAABKC010000047.1"/>
</dbReference>
<dbReference type="CDD" id="cd00093">
    <property type="entry name" value="HTH_XRE"/>
    <property type="match status" value="1"/>
</dbReference>